<proteinExistence type="predicted"/>
<name>A0A919JV61_9ACTN</name>
<protein>
    <recommendedName>
        <fullName evidence="1">ER-bound oxygenase mpaB/mpaB'/Rubber oxygenase catalytic domain-containing protein</fullName>
    </recommendedName>
</protein>
<dbReference type="GO" id="GO:0016491">
    <property type="term" value="F:oxidoreductase activity"/>
    <property type="evidence" value="ECO:0007669"/>
    <property type="project" value="InterPro"/>
</dbReference>
<keyword evidence="3" id="KW-1185">Reference proteome</keyword>
<organism evidence="2 3">
    <name type="scientific">Paractinoplanes rishiriensis</name>
    <dbReference type="NCBI Taxonomy" id="1050105"/>
    <lineage>
        <taxon>Bacteria</taxon>
        <taxon>Bacillati</taxon>
        <taxon>Actinomycetota</taxon>
        <taxon>Actinomycetes</taxon>
        <taxon>Micromonosporales</taxon>
        <taxon>Micromonosporaceae</taxon>
        <taxon>Paractinoplanes</taxon>
    </lineage>
</organism>
<dbReference type="EMBL" id="BOMV01000028">
    <property type="protein sequence ID" value="GIE95415.1"/>
    <property type="molecule type" value="Genomic_DNA"/>
</dbReference>
<evidence type="ECO:0000313" key="2">
    <source>
        <dbReference type="EMBL" id="GIE95415.1"/>
    </source>
</evidence>
<gene>
    <name evidence="2" type="ORF">Ari01nite_28800</name>
</gene>
<comment type="caution">
    <text evidence="2">The sequence shown here is derived from an EMBL/GenBank/DDBJ whole genome shotgun (WGS) entry which is preliminary data.</text>
</comment>
<evidence type="ECO:0000259" key="1">
    <source>
        <dbReference type="Pfam" id="PF09995"/>
    </source>
</evidence>
<reference evidence="2" key="1">
    <citation type="submission" date="2021-01" db="EMBL/GenBank/DDBJ databases">
        <title>Whole genome shotgun sequence of Actinoplanes rishiriensis NBRC 108556.</title>
        <authorList>
            <person name="Komaki H."/>
            <person name="Tamura T."/>
        </authorList>
    </citation>
    <scope>NUCLEOTIDE SEQUENCE</scope>
    <source>
        <strain evidence="2">NBRC 108556</strain>
    </source>
</reference>
<dbReference type="PANTHER" id="PTHR36151">
    <property type="entry name" value="BLR2777 PROTEIN"/>
    <property type="match status" value="1"/>
</dbReference>
<accession>A0A919JV61</accession>
<dbReference type="Pfam" id="PF09995">
    <property type="entry name" value="MPAB_Lcp_cat"/>
    <property type="match status" value="1"/>
</dbReference>
<dbReference type="AlphaFoldDB" id="A0A919JV61"/>
<dbReference type="PANTHER" id="PTHR36151:SF3">
    <property type="entry name" value="ER-BOUND OXYGENASE MPAB_MPAB'_RUBBER OXYGENASE CATALYTIC DOMAIN-CONTAINING PROTEIN"/>
    <property type="match status" value="1"/>
</dbReference>
<evidence type="ECO:0000313" key="3">
    <source>
        <dbReference type="Proteomes" id="UP000636960"/>
    </source>
</evidence>
<dbReference type="InterPro" id="IPR018713">
    <property type="entry name" value="MPAB/Lcp_cat_dom"/>
</dbReference>
<dbReference type="RefSeq" id="WP_203781714.1">
    <property type="nucleotide sequence ID" value="NZ_BOMV01000028.1"/>
</dbReference>
<feature type="domain" description="ER-bound oxygenase mpaB/mpaB'/Rubber oxygenase catalytic" evidence="1">
    <location>
        <begin position="14"/>
        <end position="229"/>
    </location>
</feature>
<dbReference type="Proteomes" id="UP000636960">
    <property type="component" value="Unassembled WGS sequence"/>
</dbReference>
<sequence>MDTGLFEDAAVIRQVAGEGLLLAGGGRATLLQIAHPGVAQGVYDHSNYAERPLDRLRTTLSYVYGVLFGTREEGRQISRAVEAMHRRITGPGYYANDPDLQVWVNATLYDTAVVLYQRVVRPLSAAEADVCYRQYSVLATSIGCPEDAWPADRESFERYYAHMIDTIQVGDAGRHIANALLWPENLPLPLRPAIPVNRFVTIGLLPAPIRAGFGYPWSARRQRLLDRNLNLTAAVYPRLPRVLRHIPKDYYLRDLRQRTARRRKPIAAEG</sequence>